<gene>
    <name evidence="1" type="ORF">QVZ43_03185</name>
</gene>
<dbReference type="EMBL" id="JAUMIS010000001">
    <property type="protein sequence ID" value="MDO3720711.1"/>
    <property type="molecule type" value="Genomic_DNA"/>
</dbReference>
<dbReference type="PANTHER" id="PTHR35446:SF2">
    <property type="entry name" value="CARBOXYMUCONOLACTONE DECARBOXYLASE-LIKE DOMAIN-CONTAINING PROTEIN"/>
    <property type="match status" value="1"/>
</dbReference>
<reference evidence="1" key="1">
    <citation type="submission" date="2023-07" db="EMBL/GenBank/DDBJ databases">
        <title>Marinobacter sp. chi1 genome sequencing and assembly.</title>
        <authorList>
            <person name="Park S."/>
        </authorList>
    </citation>
    <scope>NUCLEOTIDE SEQUENCE</scope>
    <source>
        <strain evidence="1">Chi1</strain>
    </source>
</reference>
<name>A0ABT8VXL0_9GAMM</name>
<dbReference type="SUPFAM" id="SSF69118">
    <property type="entry name" value="AhpD-like"/>
    <property type="match status" value="1"/>
</dbReference>
<dbReference type="InterPro" id="IPR029032">
    <property type="entry name" value="AhpD-like"/>
</dbReference>
<keyword evidence="2" id="KW-1185">Reference proteome</keyword>
<accession>A0ABT8VXL0</accession>
<dbReference type="PANTHER" id="PTHR35446">
    <property type="entry name" value="SI:CH211-175M2.5"/>
    <property type="match status" value="1"/>
</dbReference>
<dbReference type="Gene3D" id="1.20.1290.10">
    <property type="entry name" value="AhpD-like"/>
    <property type="match status" value="1"/>
</dbReference>
<evidence type="ECO:0000313" key="2">
    <source>
        <dbReference type="Proteomes" id="UP001168640"/>
    </source>
</evidence>
<sequence length="203" mass="21576">MTFINIIDPAEANADVLAMYDTELKGNGFLPSYAKVFCHRPKTMDLWADLHRGIREQLDRRLYELATVAAAVELKSTACSLAHGAKLARFYSADDVLAIASGEEASAPGFSEQDVAVMALARKVARDAGSVEADDIQRLKASGLTDGEVFDIVATAAGRAFFTKLVEGLGALPDAEMAAVGLPLCEGMVVGKPIDGTYGSYQN</sequence>
<comment type="caution">
    <text evidence="1">The sequence shown here is derived from an EMBL/GenBank/DDBJ whole genome shotgun (WGS) entry which is preliminary data.</text>
</comment>
<protein>
    <recommendedName>
        <fullName evidence="3">Peroxidase</fullName>
    </recommendedName>
</protein>
<organism evidence="1 2">
    <name type="scientific">Marinobacter suaedae</name>
    <dbReference type="NCBI Taxonomy" id="3057675"/>
    <lineage>
        <taxon>Bacteria</taxon>
        <taxon>Pseudomonadati</taxon>
        <taxon>Pseudomonadota</taxon>
        <taxon>Gammaproteobacteria</taxon>
        <taxon>Pseudomonadales</taxon>
        <taxon>Marinobacteraceae</taxon>
        <taxon>Marinobacter</taxon>
    </lineage>
</organism>
<dbReference type="RefSeq" id="WP_223794344.1">
    <property type="nucleotide sequence ID" value="NZ_JAUMIS010000001.1"/>
</dbReference>
<evidence type="ECO:0008006" key="3">
    <source>
        <dbReference type="Google" id="ProtNLM"/>
    </source>
</evidence>
<proteinExistence type="predicted"/>
<evidence type="ECO:0000313" key="1">
    <source>
        <dbReference type="EMBL" id="MDO3720711.1"/>
    </source>
</evidence>
<dbReference type="Proteomes" id="UP001168640">
    <property type="component" value="Unassembled WGS sequence"/>
</dbReference>